<comment type="caution">
    <text evidence="10">The sequence shown here is derived from an EMBL/GenBank/DDBJ whole genome shotgun (WGS) entry which is preliminary data.</text>
</comment>
<evidence type="ECO:0000256" key="5">
    <source>
        <dbReference type="ARBA" id="ARBA00022734"/>
    </source>
</evidence>
<keyword evidence="9" id="KW-0732">Signal</keyword>
<evidence type="ECO:0000256" key="8">
    <source>
        <dbReference type="SAM" id="Phobius"/>
    </source>
</evidence>
<name>A0A9W6J129_9HYPH</name>
<evidence type="ECO:0000256" key="2">
    <source>
        <dbReference type="ARBA" id="ARBA00010270"/>
    </source>
</evidence>
<comment type="function">
    <text evidence="6">Has immunoglobulin-binding and hemagglutination properties, and can bind to mannose. Essential for virulence. May be involved in LPS biosynthesis or polysaccharide transport.</text>
</comment>
<feature type="region of interest" description="Disordered" evidence="7">
    <location>
        <begin position="55"/>
        <end position="78"/>
    </location>
</feature>
<feature type="transmembrane region" description="Helical" evidence="8">
    <location>
        <begin position="109"/>
        <end position="127"/>
    </location>
</feature>
<comment type="similarity">
    <text evidence="2">Belongs to the BA14k family.</text>
</comment>
<dbReference type="GO" id="GO:0016020">
    <property type="term" value="C:membrane"/>
    <property type="evidence" value="ECO:0007669"/>
    <property type="project" value="UniProtKB-SubCell"/>
</dbReference>
<protein>
    <recommendedName>
        <fullName evidence="3">Lectin-like protein BA14k</fullName>
    </recommendedName>
</protein>
<feature type="signal peptide" evidence="9">
    <location>
        <begin position="1"/>
        <end position="27"/>
    </location>
</feature>
<dbReference type="RefSeq" id="WP_271168071.1">
    <property type="nucleotide sequence ID" value="NZ_BSFI01000007.1"/>
</dbReference>
<gene>
    <name evidence="10" type="ORF">GCM10008179_14590</name>
</gene>
<reference evidence="10" key="1">
    <citation type="journal article" date="2014" name="Int. J. Syst. Evol. Microbiol.">
        <title>Complete genome sequence of Corynebacterium casei LMG S-19264T (=DSM 44701T), isolated from a smear-ripened cheese.</title>
        <authorList>
            <consortium name="US DOE Joint Genome Institute (JGI-PGF)"/>
            <person name="Walter F."/>
            <person name="Albersmeier A."/>
            <person name="Kalinowski J."/>
            <person name="Ruckert C."/>
        </authorList>
    </citation>
    <scope>NUCLEOTIDE SEQUENCE</scope>
    <source>
        <strain evidence="10">VKM B-2347</strain>
    </source>
</reference>
<proteinExistence type="inferred from homology"/>
<evidence type="ECO:0000256" key="9">
    <source>
        <dbReference type="SAM" id="SignalP"/>
    </source>
</evidence>
<sequence>MKKTFAIALAAAVGIVGVSETIPAASAAEVSPATLDQVRGDALARLAAGDIQTVDRRGRGGRGHWGGGGRRGWHGGGGRGWRGDRGYRYGRHGYGGRRYYYGRRHRGHGGAYLGAGIAGLALGAAIASQPRRSYRGSSWCAQRYRTYDPRSGTYIGSGGVRRYCP</sequence>
<dbReference type="Pfam" id="PF07886">
    <property type="entry name" value="BA14K"/>
    <property type="match status" value="1"/>
</dbReference>
<keyword evidence="5" id="KW-0430">Lectin</keyword>
<evidence type="ECO:0000256" key="4">
    <source>
        <dbReference type="ARBA" id="ARBA00022475"/>
    </source>
</evidence>
<feature type="compositionally biased region" description="Gly residues" evidence="7">
    <location>
        <begin position="63"/>
        <end position="78"/>
    </location>
</feature>
<keyword evidence="8" id="KW-0812">Transmembrane</keyword>
<dbReference type="AlphaFoldDB" id="A0A9W6J129"/>
<evidence type="ECO:0000256" key="3">
    <source>
        <dbReference type="ARBA" id="ARBA00020552"/>
    </source>
</evidence>
<evidence type="ECO:0000256" key="7">
    <source>
        <dbReference type="SAM" id="MobiDB-lite"/>
    </source>
</evidence>
<dbReference type="GO" id="GO:0030246">
    <property type="term" value="F:carbohydrate binding"/>
    <property type="evidence" value="ECO:0007669"/>
    <property type="project" value="UniProtKB-KW"/>
</dbReference>
<evidence type="ECO:0000313" key="11">
    <source>
        <dbReference type="Proteomes" id="UP001143372"/>
    </source>
</evidence>
<keyword evidence="8" id="KW-1133">Transmembrane helix</keyword>
<comment type="subcellular location">
    <subcellularLocation>
        <location evidence="1">Membrane</location>
        <topology evidence="1">Single-pass membrane protein</topology>
    </subcellularLocation>
</comment>
<evidence type="ECO:0000313" key="10">
    <source>
        <dbReference type="EMBL" id="GLK67821.1"/>
    </source>
</evidence>
<keyword evidence="8" id="KW-0472">Membrane</keyword>
<organism evidence="10 11">
    <name type="scientific">Hansschlegelia plantiphila</name>
    <dbReference type="NCBI Taxonomy" id="374655"/>
    <lineage>
        <taxon>Bacteria</taxon>
        <taxon>Pseudomonadati</taxon>
        <taxon>Pseudomonadota</taxon>
        <taxon>Alphaproteobacteria</taxon>
        <taxon>Hyphomicrobiales</taxon>
        <taxon>Methylopilaceae</taxon>
        <taxon>Hansschlegelia</taxon>
    </lineage>
</organism>
<evidence type="ECO:0000256" key="6">
    <source>
        <dbReference type="ARBA" id="ARBA00025321"/>
    </source>
</evidence>
<dbReference type="InterPro" id="IPR012413">
    <property type="entry name" value="BA14K"/>
</dbReference>
<evidence type="ECO:0000256" key="1">
    <source>
        <dbReference type="ARBA" id="ARBA00004167"/>
    </source>
</evidence>
<accession>A0A9W6J129</accession>
<feature type="chain" id="PRO_5040830733" description="Lectin-like protein BA14k" evidence="9">
    <location>
        <begin position="28"/>
        <end position="165"/>
    </location>
</feature>
<dbReference type="Proteomes" id="UP001143372">
    <property type="component" value="Unassembled WGS sequence"/>
</dbReference>
<dbReference type="EMBL" id="BSFI01000007">
    <property type="protein sequence ID" value="GLK67821.1"/>
    <property type="molecule type" value="Genomic_DNA"/>
</dbReference>
<keyword evidence="4" id="KW-1003">Cell membrane</keyword>
<keyword evidence="11" id="KW-1185">Reference proteome</keyword>
<reference evidence="10" key="2">
    <citation type="submission" date="2023-01" db="EMBL/GenBank/DDBJ databases">
        <authorList>
            <person name="Sun Q."/>
            <person name="Evtushenko L."/>
        </authorList>
    </citation>
    <scope>NUCLEOTIDE SEQUENCE</scope>
    <source>
        <strain evidence="10">VKM B-2347</strain>
    </source>
</reference>